<organism evidence="1 2">
    <name type="scientific">Panagrolaimus sp. JU765</name>
    <dbReference type="NCBI Taxonomy" id="591449"/>
    <lineage>
        <taxon>Eukaryota</taxon>
        <taxon>Metazoa</taxon>
        <taxon>Ecdysozoa</taxon>
        <taxon>Nematoda</taxon>
        <taxon>Chromadorea</taxon>
        <taxon>Rhabditida</taxon>
        <taxon>Tylenchina</taxon>
        <taxon>Panagrolaimomorpha</taxon>
        <taxon>Panagrolaimoidea</taxon>
        <taxon>Panagrolaimidae</taxon>
        <taxon>Panagrolaimus</taxon>
    </lineage>
</organism>
<name>A0AC34QNX8_9BILA</name>
<evidence type="ECO:0000313" key="2">
    <source>
        <dbReference type="WBParaSite" id="JU765_v2.g17974.t1"/>
    </source>
</evidence>
<proteinExistence type="predicted"/>
<reference evidence="2" key="1">
    <citation type="submission" date="2022-11" db="UniProtKB">
        <authorList>
            <consortium name="WormBaseParasite"/>
        </authorList>
    </citation>
    <scope>IDENTIFICATION</scope>
</reference>
<dbReference type="WBParaSite" id="JU765_v2.g17974.t1">
    <property type="protein sequence ID" value="JU765_v2.g17974.t1"/>
    <property type="gene ID" value="JU765_v2.g17974"/>
</dbReference>
<dbReference type="Proteomes" id="UP000887576">
    <property type="component" value="Unplaced"/>
</dbReference>
<protein>
    <submittedName>
        <fullName evidence="2">Inosine/uridine-preferring nucleoside hydrolase domain-containing protein</fullName>
    </submittedName>
</protein>
<evidence type="ECO:0000313" key="1">
    <source>
        <dbReference type="Proteomes" id="UP000887576"/>
    </source>
</evidence>
<accession>A0AC34QNX8</accession>
<sequence length="343" mass="37716">MGKKRLVIDTDAVADDIRAISLAIQRDDVEVVAITTVIGCCPVEQAVANVARTLRANGLERDAIPVYQGSANPLIGNGHDHLEERHFFGSDGIGGAPHDFPAVEPEDFDVAKGKPHAAQALIDIFKQNQDELILVCLGPLTNIALALKLEPKFKTWPKEVVIMGGNVFGAGNVKSYSTAEFNFSNDPEAAHIVLAEIEKPITIVPWECFLFTSNSHNVDFHAHLKLDAPLAKFFSTATSIGRMSLAVNNLQYAYCDEIAVASAIDPENIIIEDRKLRGSVELHGSLTRGQLALDWTETLWNEHFLSTGKFCDKRKPFRFVKSYNIPLLNQMITDAVLKSAKKN</sequence>